<dbReference type="AlphaFoldDB" id="A0A2P5WL12"/>
<name>A0A2P5WL12_GOSBA</name>
<evidence type="ECO:0000256" key="7">
    <source>
        <dbReference type="ARBA" id="ARBA00023242"/>
    </source>
</evidence>
<evidence type="ECO:0000256" key="8">
    <source>
        <dbReference type="ARBA" id="ARBA00024343"/>
    </source>
</evidence>
<feature type="region of interest" description="Disordered" evidence="9">
    <location>
        <begin position="288"/>
        <end position="314"/>
    </location>
</feature>
<comment type="subcellular location">
    <subcellularLocation>
        <location evidence="1">Nucleus</location>
    </subcellularLocation>
</comment>
<feature type="compositionally biased region" description="Basic and acidic residues" evidence="9">
    <location>
        <begin position="303"/>
        <end position="314"/>
    </location>
</feature>
<dbReference type="GO" id="GO:0005634">
    <property type="term" value="C:nucleus"/>
    <property type="evidence" value="ECO:0007669"/>
    <property type="project" value="UniProtKB-SubCell"/>
</dbReference>
<feature type="domain" description="AP2/ERF" evidence="10">
    <location>
        <begin position="227"/>
        <end position="285"/>
    </location>
</feature>
<accession>A0A2P5WL12</accession>
<protein>
    <recommendedName>
        <fullName evidence="10">AP2/ERF domain-containing protein</fullName>
    </recommendedName>
</protein>
<feature type="compositionally biased region" description="Basic and acidic residues" evidence="9">
    <location>
        <begin position="152"/>
        <end position="165"/>
    </location>
</feature>
<keyword evidence="5" id="KW-0010">Activator</keyword>
<dbReference type="EMBL" id="KZ667223">
    <property type="protein sequence ID" value="PPR91780.1"/>
    <property type="molecule type" value="Genomic_DNA"/>
</dbReference>
<keyword evidence="7" id="KW-0539">Nucleus</keyword>
<evidence type="ECO:0000256" key="9">
    <source>
        <dbReference type="SAM" id="MobiDB-lite"/>
    </source>
</evidence>
<evidence type="ECO:0000256" key="2">
    <source>
        <dbReference type="ARBA" id="ARBA00022745"/>
    </source>
</evidence>
<dbReference type="FunFam" id="3.30.730.10:FF:000001">
    <property type="entry name" value="Ethylene-responsive transcription factor 2"/>
    <property type="match status" value="2"/>
</dbReference>
<keyword evidence="2" id="KW-0936">Ethylene signaling pathway</keyword>
<dbReference type="GO" id="GO:0003700">
    <property type="term" value="F:DNA-binding transcription factor activity"/>
    <property type="evidence" value="ECO:0007669"/>
    <property type="project" value="InterPro"/>
</dbReference>
<dbReference type="PANTHER" id="PTHR31190">
    <property type="entry name" value="DNA-BINDING DOMAIN"/>
    <property type="match status" value="1"/>
</dbReference>
<keyword evidence="3" id="KW-0805">Transcription regulation</keyword>
<feature type="region of interest" description="Disordered" evidence="9">
    <location>
        <begin position="137"/>
        <end position="165"/>
    </location>
</feature>
<gene>
    <name evidence="11" type="ORF">GOBAR_AA28911</name>
</gene>
<dbReference type="Gene3D" id="3.30.730.10">
    <property type="entry name" value="AP2/ERF domain"/>
    <property type="match status" value="2"/>
</dbReference>
<keyword evidence="6" id="KW-0804">Transcription</keyword>
<feature type="compositionally biased region" description="Polar residues" evidence="9">
    <location>
        <begin position="138"/>
        <end position="148"/>
    </location>
</feature>
<evidence type="ECO:0000313" key="11">
    <source>
        <dbReference type="EMBL" id="PPR91780.1"/>
    </source>
</evidence>
<keyword evidence="4" id="KW-0238">DNA-binding</keyword>
<proteinExistence type="inferred from homology"/>
<feature type="compositionally biased region" description="Polar residues" evidence="9">
    <location>
        <begin position="289"/>
        <end position="299"/>
    </location>
</feature>
<evidence type="ECO:0000256" key="5">
    <source>
        <dbReference type="ARBA" id="ARBA00023159"/>
    </source>
</evidence>
<dbReference type="InterPro" id="IPR016177">
    <property type="entry name" value="DNA-bd_dom_sf"/>
</dbReference>
<dbReference type="OrthoDB" id="674504at2759"/>
<dbReference type="PANTHER" id="PTHR31190:SF499">
    <property type="entry name" value="ETHYLENE-RESPONSIVE TRANSCRIPTION FACTOR ERF105"/>
    <property type="match status" value="1"/>
</dbReference>
<evidence type="ECO:0000256" key="4">
    <source>
        <dbReference type="ARBA" id="ARBA00023125"/>
    </source>
</evidence>
<comment type="similarity">
    <text evidence="8">Belongs to the AP2/ERF transcription factor family. ERF subfamily.</text>
</comment>
<evidence type="ECO:0000256" key="3">
    <source>
        <dbReference type="ARBA" id="ARBA00023015"/>
    </source>
</evidence>
<dbReference type="GO" id="GO:0006950">
    <property type="term" value="P:response to stress"/>
    <property type="evidence" value="ECO:0007669"/>
    <property type="project" value="UniProtKB-ARBA"/>
</dbReference>
<sequence>MASFGETSSALELINQHLNDFASMETFLSPPPTPQFHKQSTLSQRRPSINVTIPPSKVEITSTATKAIEEHDEKRHYRGVRRRPWGKFAAEIRDPNRKGSRIWLGTFETAIEAAKAYDRAAFKLRGSKAILNFPLEIGNSNSTESQPSNKRKREEEEQERKVVKKEEITENVTTTGVCLTPSNWKGFWDSEDMKGIFSIPPLSPLSPFVEITSTATKAIEEHDEKRHYRGVRRRPWGKFAAEIRDPNRKGSRIWLGTFETAIEAAKAYDRAAFKLRGSKAILNFPLEIGNSNSTESQPSNKRKREEEEQERKVVKKEEITENVTTTGVCLTPSNWKGFWDSEDMKGIFSIPPLSPLSPFGYSISGLAVM</sequence>
<evidence type="ECO:0000259" key="10">
    <source>
        <dbReference type="PROSITE" id="PS51032"/>
    </source>
</evidence>
<evidence type="ECO:0000256" key="1">
    <source>
        <dbReference type="ARBA" id="ARBA00004123"/>
    </source>
</evidence>
<dbReference type="InterPro" id="IPR044808">
    <property type="entry name" value="ERF_plant"/>
</dbReference>
<dbReference type="PRINTS" id="PR00367">
    <property type="entry name" value="ETHRSPELEMNT"/>
</dbReference>
<dbReference type="GO" id="GO:0000976">
    <property type="term" value="F:transcription cis-regulatory region binding"/>
    <property type="evidence" value="ECO:0007669"/>
    <property type="project" value="UniProtKB-ARBA"/>
</dbReference>
<dbReference type="PROSITE" id="PS51032">
    <property type="entry name" value="AP2_ERF"/>
    <property type="match status" value="2"/>
</dbReference>
<dbReference type="SMART" id="SM00380">
    <property type="entry name" value="AP2"/>
    <property type="match status" value="2"/>
</dbReference>
<dbReference type="InterPro" id="IPR001471">
    <property type="entry name" value="AP2/ERF_dom"/>
</dbReference>
<evidence type="ECO:0000256" key="6">
    <source>
        <dbReference type="ARBA" id="ARBA00023163"/>
    </source>
</evidence>
<reference evidence="11 12" key="1">
    <citation type="submission" date="2015-01" db="EMBL/GenBank/DDBJ databases">
        <title>Genome of allotetraploid Gossypium barbadense reveals genomic plasticity and fiber elongation in cotton evolution.</title>
        <authorList>
            <person name="Chen X."/>
            <person name="Liu X."/>
            <person name="Zhao B."/>
            <person name="Zheng H."/>
            <person name="Hu Y."/>
            <person name="Lu G."/>
            <person name="Yang C."/>
            <person name="Chen J."/>
            <person name="Shan C."/>
            <person name="Zhang L."/>
            <person name="Zhou Y."/>
            <person name="Wang L."/>
            <person name="Guo W."/>
            <person name="Bai Y."/>
            <person name="Ruan J."/>
            <person name="Shangguan X."/>
            <person name="Mao Y."/>
            <person name="Jiang J."/>
            <person name="Zhu Y."/>
            <person name="Lei J."/>
            <person name="Kang H."/>
            <person name="Chen S."/>
            <person name="He X."/>
            <person name="Wang R."/>
            <person name="Wang Y."/>
            <person name="Chen J."/>
            <person name="Wang L."/>
            <person name="Yu S."/>
            <person name="Wang B."/>
            <person name="Wei J."/>
            <person name="Song S."/>
            <person name="Lu X."/>
            <person name="Gao Z."/>
            <person name="Gu W."/>
            <person name="Deng X."/>
            <person name="Ma D."/>
            <person name="Wang S."/>
            <person name="Liang W."/>
            <person name="Fang L."/>
            <person name="Cai C."/>
            <person name="Zhu X."/>
            <person name="Zhou B."/>
            <person name="Zhang Y."/>
            <person name="Chen Z."/>
            <person name="Xu S."/>
            <person name="Zhu R."/>
            <person name="Wang S."/>
            <person name="Zhang T."/>
            <person name="Zhao G."/>
        </authorList>
    </citation>
    <scope>NUCLEOTIDE SEQUENCE [LARGE SCALE GENOMIC DNA]</scope>
    <source>
        <strain evidence="12">cv. Xinhai21</strain>
        <tissue evidence="11">Leaf</tissue>
    </source>
</reference>
<evidence type="ECO:0000313" key="12">
    <source>
        <dbReference type="Proteomes" id="UP000239757"/>
    </source>
</evidence>
<dbReference type="GO" id="GO:0009873">
    <property type="term" value="P:ethylene-activated signaling pathway"/>
    <property type="evidence" value="ECO:0007669"/>
    <property type="project" value="UniProtKB-KW"/>
</dbReference>
<feature type="domain" description="AP2/ERF" evidence="10">
    <location>
        <begin position="76"/>
        <end position="134"/>
    </location>
</feature>
<dbReference type="Pfam" id="PF00847">
    <property type="entry name" value="AP2"/>
    <property type="match status" value="2"/>
</dbReference>
<organism evidence="11 12">
    <name type="scientific">Gossypium barbadense</name>
    <name type="common">Sea Island cotton</name>
    <name type="synonym">Hibiscus barbadensis</name>
    <dbReference type="NCBI Taxonomy" id="3634"/>
    <lineage>
        <taxon>Eukaryota</taxon>
        <taxon>Viridiplantae</taxon>
        <taxon>Streptophyta</taxon>
        <taxon>Embryophyta</taxon>
        <taxon>Tracheophyta</taxon>
        <taxon>Spermatophyta</taxon>
        <taxon>Magnoliopsida</taxon>
        <taxon>eudicotyledons</taxon>
        <taxon>Gunneridae</taxon>
        <taxon>Pentapetalae</taxon>
        <taxon>rosids</taxon>
        <taxon>malvids</taxon>
        <taxon>Malvales</taxon>
        <taxon>Malvaceae</taxon>
        <taxon>Malvoideae</taxon>
        <taxon>Gossypium</taxon>
    </lineage>
</organism>
<dbReference type="SUPFAM" id="SSF54171">
    <property type="entry name" value="DNA-binding domain"/>
    <property type="match status" value="2"/>
</dbReference>
<dbReference type="CDD" id="cd00018">
    <property type="entry name" value="AP2"/>
    <property type="match status" value="2"/>
</dbReference>
<dbReference type="Proteomes" id="UP000239757">
    <property type="component" value="Unassembled WGS sequence"/>
</dbReference>
<dbReference type="InterPro" id="IPR036955">
    <property type="entry name" value="AP2/ERF_dom_sf"/>
</dbReference>